<comment type="caution">
    <text evidence="2">The sequence shown here is derived from an EMBL/GenBank/DDBJ whole genome shotgun (WGS) entry which is preliminary data.</text>
</comment>
<dbReference type="EMBL" id="SOFL01000053">
    <property type="protein sequence ID" value="TFB97524.1"/>
    <property type="molecule type" value="Genomic_DNA"/>
</dbReference>
<dbReference type="Proteomes" id="UP000297907">
    <property type="component" value="Unassembled WGS sequence"/>
</dbReference>
<dbReference type="Pfam" id="PF23343">
    <property type="entry name" value="REP_ORF2-G2P"/>
    <property type="match status" value="1"/>
</dbReference>
<evidence type="ECO:0000259" key="1">
    <source>
        <dbReference type="Pfam" id="PF23343"/>
    </source>
</evidence>
<keyword evidence="3" id="KW-1185">Reference proteome</keyword>
<feature type="domain" description="Replication-associated protein ORF2/G2P" evidence="1">
    <location>
        <begin position="71"/>
        <end position="177"/>
    </location>
</feature>
<accession>A0A4R8W239</accession>
<evidence type="ECO:0000313" key="2">
    <source>
        <dbReference type="EMBL" id="TFB97524.1"/>
    </source>
</evidence>
<name>A0A4R8W239_9MICO</name>
<organism evidence="2 3">
    <name type="scientific">Cryobacterium adonitolivorans</name>
    <dbReference type="NCBI Taxonomy" id="1259189"/>
    <lineage>
        <taxon>Bacteria</taxon>
        <taxon>Bacillati</taxon>
        <taxon>Actinomycetota</taxon>
        <taxon>Actinomycetes</taxon>
        <taxon>Micrococcales</taxon>
        <taxon>Microbacteriaceae</taxon>
        <taxon>Cryobacterium</taxon>
    </lineage>
</organism>
<dbReference type="AlphaFoldDB" id="A0A4R8W239"/>
<evidence type="ECO:0000313" key="3">
    <source>
        <dbReference type="Proteomes" id="UP000297907"/>
    </source>
</evidence>
<proteinExistence type="predicted"/>
<reference evidence="2 3" key="1">
    <citation type="submission" date="2019-03" db="EMBL/GenBank/DDBJ databases">
        <title>Genomics of glacier-inhabiting Cryobacterium strains.</title>
        <authorList>
            <person name="Liu Q."/>
            <person name="Xin Y.-H."/>
        </authorList>
    </citation>
    <scope>NUCLEOTIDE SEQUENCE [LARGE SCALE GENOMIC DNA]</scope>
    <source>
        <strain evidence="2 3">RHLS22-1</strain>
    </source>
</reference>
<dbReference type="InterPro" id="IPR056906">
    <property type="entry name" value="ORF2/G2P_dom"/>
</dbReference>
<protein>
    <recommendedName>
        <fullName evidence="1">Replication-associated protein ORF2/G2P domain-containing protein</fullName>
    </recommendedName>
</protein>
<sequence>MSSLARPDSGWQFSLYPAAGEGGGSFRGSVRRASSFVPAGKATNPERSLEEAGRRARSKLRRYCAANRLNRLGTLTYRGEGCHDPNQVREDLGQFFRNLRAEVGPLPYAWVPEWHPGGHGLHAHFAVGQFVKRQLIDKAWGHGFVHIKLIGDLPVGSGSLSESRIAASYLAKYVSKTFLGAQSVLGMHRYDVAQGFQPKAVALVGKSAQDVINQASSAMGSYPATEWLSRSEPTWEGPPVVWAQWGR</sequence>
<gene>
    <name evidence="2" type="ORF">E3O42_16190</name>
</gene>
<dbReference type="OrthoDB" id="199375at2"/>